<evidence type="ECO:0000259" key="4">
    <source>
        <dbReference type="SMART" id="SM00903"/>
    </source>
</evidence>
<evidence type="ECO:0000256" key="2">
    <source>
        <dbReference type="ARBA" id="ARBA00022630"/>
    </source>
</evidence>
<comment type="cofactor">
    <cofactor evidence="1">
        <name>FMN</name>
        <dbReference type="ChEBI" id="CHEBI:58210"/>
    </cofactor>
</comment>
<evidence type="ECO:0000256" key="1">
    <source>
        <dbReference type="ARBA" id="ARBA00001917"/>
    </source>
</evidence>
<dbReference type="InterPro" id="IPR012349">
    <property type="entry name" value="Split_barrel_FMN-bd"/>
</dbReference>
<dbReference type="Pfam" id="PF01613">
    <property type="entry name" value="Flavin_Reduct"/>
    <property type="match status" value="1"/>
</dbReference>
<evidence type="ECO:0000313" key="5">
    <source>
        <dbReference type="EMBL" id="GEN26449.1"/>
    </source>
</evidence>
<organism evidence="5 6">
    <name type="scientific">Halovibrio variabilis</name>
    <dbReference type="NCBI Taxonomy" id="31910"/>
    <lineage>
        <taxon>Bacteria</taxon>
        <taxon>Pseudomonadati</taxon>
        <taxon>Pseudomonadota</taxon>
        <taxon>Gammaproteobacteria</taxon>
        <taxon>Oceanospirillales</taxon>
        <taxon>Halomonadaceae</taxon>
        <taxon>Halovibrio</taxon>
    </lineage>
</organism>
<accession>A0A511UIP0</accession>
<keyword evidence="2" id="KW-0285">Flavoprotein</keyword>
<evidence type="ECO:0000256" key="3">
    <source>
        <dbReference type="ARBA" id="ARBA00038054"/>
    </source>
</evidence>
<dbReference type="PANTHER" id="PTHR43567">
    <property type="entry name" value="FLAVOREDOXIN-RELATED-RELATED"/>
    <property type="match status" value="1"/>
</dbReference>
<dbReference type="Gene3D" id="2.30.110.10">
    <property type="entry name" value="Electron Transport, Fmn-binding Protein, Chain A"/>
    <property type="match status" value="1"/>
</dbReference>
<dbReference type="PANTHER" id="PTHR43567:SF1">
    <property type="entry name" value="FLAVOREDOXIN"/>
    <property type="match status" value="1"/>
</dbReference>
<dbReference type="InterPro" id="IPR052174">
    <property type="entry name" value="Flavoredoxin"/>
</dbReference>
<comment type="caution">
    <text evidence="5">The sequence shown here is derived from an EMBL/GenBank/DDBJ whole genome shotgun (WGS) entry which is preliminary data.</text>
</comment>
<proteinExistence type="inferred from homology"/>
<sequence>MPQATAKQDFPVSNVRHFLEPGPIVLVSSQWQQHTNIMTLGWHTVMAFSPSLIGCVIAAGNHSHALVRHSGECVINIPAASLVDTVVGIGNCSGSEVDKFKAFELNPGKSDKIDAPRIEECYASFECRLHDDAMIERYNLFIFEVVKAHVAPSADEEESLHYQGMGAFMLSGQSIDRASLFKPSMLV</sequence>
<dbReference type="GO" id="GO:0016646">
    <property type="term" value="F:oxidoreductase activity, acting on the CH-NH group of donors, NAD or NADP as acceptor"/>
    <property type="evidence" value="ECO:0007669"/>
    <property type="project" value="UniProtKB-ARBA"/>
</dbReference>
<dbReference type="RefSeq" id="WP_146872512.1">
    <property type="nucleotide sequence ID" value="NZ_BJXV01000001.1"/>
</dbReference>
<dbReference type="SUPFAM" id="SSF50475">
    <property type="entry name" value="FMN-binding split barrel"/>
    <property type="match status" value="1"/>
</dbReference>
<dbReference type="InterPro" id="IPR002563">
    <property type="entry name" value="Flavin_Rdtase-like_dom"/>
</dbReference>
<dbReference type="Proteomes" id="UP000321303">
    <property type="component" value="Unassembled WGS sequence"/>
</dbReference>
<dbReference type="AlphaFoldDB" id="A0A511UIP0"/>
<dbReference type="OrthoDB" id="9792436at2"/>
<reference evidence="5 6" key="1">
    <citation type="submission" date="2019-07" db="EMBL/GenBank/DDBJ databases">
        <title>Whole genome shotgun sequence of Halomonas variabilis NBRC 102410.</title>
        <authorList>
            <person name="Hosoyama A."/>
            <person name="Uohara A."/>
            <person name="Ohji S."/>
            <person name="Ichikawa N."/>
        </authorList>
    </citation>
    <scope>NUCLEOTIDE SEQUENCE [LARGE SCALE GENOMIC DNA]</scope>
    <source>
        <strain evidence="5 6">NBRC 102410</strain>
    </source>
</reference>
<dbReference type="GO" id="GO:0010181">
    <property type="term" value="F:FMN binding"/>
    <property type="evidence" value="ECO:0007669"/>
    <property type="project" value="InterPro"/>
</dbReference>
<dbReference type="EMBL" id="BJXV01000001">
    <property type="protein sequence ID" value="GEN26449.1"/>
    <property type="molecule type" value="Genomic_DNA"/>
</dbReference>
<evidence type="ECO:0000313" key="6">
    <source>
        <dbReference type="Proteomes" id="UP000321303"/>
    </source>
</evidence>
<name>A0A511UIP0_9GAMM</name>
<gene>
    <name evidence="5" type="ORF">HVA01_00950</name>
</gene>
<keyword evidence="6" id="KW-1185">Reference proteome</keyword>
<feature type="domain" description="Flavin reductase like" evidence="4">
    <location>
        <begin position="18"/>
        <end position="168"/>
    </location>
</feature>
<comment type="similarity">
    <text evidence="3">Belongs to the flavoredoxin family.</text>
</comment>
<protein>
    <submittedName>
        <fullName evidence="5">Flavin reductase</fullName>
    </submittedName>
</protein>
<dbReference type="SMART" id="SM00903">
    <property type="entry name" value="Flavin_Reduct"/>
    <property type="match status" value="1"/>
</dbReference>